<evidence type="ECO:0000259" key="4">
    <source>
        <dbReference type="Pfam" id="PF00127"/>
    </source>
</evidence>
<dbReference type="Gene3D" id="2.60.40.420">
    <property type="entry name" value="Cupredoxins - blue copper proteins"/>
    <property type="match status" value="1"/>
</dbReference>
<name>A0A1I1TYI9_9BACL</name>
<evidence type="ECO:0000256" key="3">
    <source>
        <dbReference type="SAM" id="SignalP"/>
    </source>
</evidence>
<dbReference type="PANTHER" id="PTHR39335:SF1">
    <property type="entry name" value="BLL4220 PROTEIN"/>
    <property type="match status" value="1"/>
</dbReference>
<dbReference type="InterPro" id="IPR005297">
    <property type="entry name" value="Lipoprotein_repeat"/>
</dbReference>
<dbReference type="InterPro" id="IPR008972">
    <property type="entry name" value="Cupredoxin"/>
</dbReference>
<dbReference type="RefSeq" id="WP_091180874.1">
    <property type="nucleotide sequence ID" value="NZ_FOMT01000001.1"/>
</dbReference>
<organism evidence="5 6">
    <name type="scientific">Paenibacillus catalpae</name>
    <dbReference type="NCBI Taxonomy" id="1045775"/>
    <lineage>
        <taxon>Bacteria</taxon>
        <taxon>Bacillati</taxon>
        <taxon>Bacillota</taxon>
        <taxon>Bacilli</taxon>
        <taxon>Bacillales</taxon>
        <taxon>Paenibacillaceae</taxon>
        <taxon>Paenibacillus</taxon>
    </lineage>
</organism>
<feature type="domain" description="Blue (type 1) copper" evidence="4">
    <location>
        <begin position="339"/>
        <end position="419"/>
    </location>
</feature>
<feature type="signal peptide" evidence="3">
    <location>
        <begin position="1"/>
        <end position="28"/>
    </location>
</feature>
<evidence type="ECO:0000313" key="5">
    <source>
        <dbReference type="EMBL" id="SFD60680.1"/>
    </source>
</evidence>
<keyword evidence="1" id="KW-0479">Metal-binding</keyword>
<evidence type="ECO:0000313" key="6">
    <source>
        <dbReference type="Proteomes" id="UP000198855"/>
    </source>
</evidence>
<dbReference type="STRING" id="1045775.SAMN05216378_0625"/>
<feature type="chain" id="PRO_5011498304" description="Blue (type 1) copper domain-containing protein" evidence="3">
    <location>
        <begin position="29"/>
        <end position="419"/>
    </location>
</feature>
<sequence>MTTKRFTVLVFMAVLLTGLLSSVIGASAADQPSASITTDADTAAKLGLLLGDGSGVNDAYLSKQTTRMQAAIISLRLNGHLKEAMAFTSAHHFKDANKAGKSNEPILAYLMQHPELGWSGNPDGTFHPNDPITPQQLYKVLLENIGYHSGSEFTYSGTLSFASSKGMASIAAVTRLTNAHLATALMESLAVQTPQGDSFFLKLQQEGVLPQSGELPKGKRIQLQSHAALGSYLTDDKGMTLYYFTKDAYNINACQGQCLVNWPVFTSDELQIPAFLNKADFSTLTRADGTKQWTFKGYPLYTFIQDKKPGDVLGQNVLQAWFVIDPSTFKGMTGDSKSYQIDIKQFSFGTDPLSVEAGSTITFTNYDEMEHNAVSVDGSFKVPLLKTGESFTITLDKPGTYSYYCELHKSFMTGKIIVK</sequence>
<protein>
    <recommendedName>
        <fullName evidence="4">Blue (type 1) copper domain-containing protein</fullName>
    </recommendedName>
</protein>
<dbReference type="AlphaFoldDB" id="A0A1I1TYI9"/>
<dbReference type="CDD" id="cd13921">
    <property type="entry name" value="Amicyanin"/>
    <property type="match status" value="1"/>
</dbReference>
<accession>A0A1I1TYI9</accession>
<reference evidence="6" key="1">
    <citation type="submission" date="2016-10" db="EMBL/GenBank/DDBJ databases">
        <authorList>
            <person name="Varghese N."/>
            <person name="Submissions S."/>
        </authorList>
    </citation>
    <scope>NUCLEOTIDE SEQUENCE [LARGE SCALE GENOMIC DNA]</scope>
    <source>
        <strain evidence="6">CGMCC 1.10784</strain>
    </source>
</reference>
<dbReference type="Pfam" id="PF00127">
    <property type="entry name" value="Copper-bind"/>
    <property type="match status" value="1"/>
</dbReference>
<evidence type="ECO:0000256" key="2">
    <source>
        <dbReference type="ARBA" id="ARBA00023008"/>
    </source>
</evidence>
<dbReference type="GO" id="GO:0005507">
    <property type="term" value="F:copper ion binding"/>
    <property type="evidence" value="ECO:0007669"/>
    <property type="project" value="InterPro"/>
</dbReference>
<keyword evidence="2" id="KW-0186">Copper</keyword>
<dbReference type="Proteomes" id="UP000198855">
    <property type="component" value="Unassembled WGS sequence"/>
</dbReference>
<dbReference type="InterPro" id="IPR000923">
    <property type="entry name" value="BlueCu_1"/>
</dbReference>
<dbReference type="SUPFAM" id="SSF49503">
    <property type="entry name" value="Cupredoxins"/>
    <property type="match status" value="1"/>
</dbReference>
<dbReference type="GO" id="GO:0043448">
    <property type="term" value="P:alkane catabolic process"/>
    <property type="evidence" value="ECO:0007669"/>
    <property type="project" value="TreeGrafter"/>
</dbReference>
<keyword evidence="3" id="KW-0732">Signal</keyword>
<proteinExistence type="predicted"/>
<dbReference type="OrthoDB" id="9800666at2"/>
<dbReference type="EMBL" id="FOMT01000001">
    <property type="protein sequence ID" value="SFD60680.1"/>
    <property type="molecule type" value="Genomic_DNA"/>
</dbReference>
<dbReference type="Pfam" id="PF03640">
    <property type="entry name" value="Lipoprotein_15"/>
    <property type="match status" value="2"/>
</dbReference>
<dbReference type="GO" id="GO:0009055">
    <property type="term" value="F:electron transfer activity"/>
    <property type="evidence" value="ECO:0007669"/>
    <property type="project" value="InterPro"/>
</dbReference>
<gene>
    <name evidence="5" type="ORF">SAMN05216378_0625</name>
</gene>
<dbReference type="PANTHER" id="PTHR39335">
    <property type="entry name" value="BLL4220 PROTEIN"/>
    <property type="match status" value="1"/>
</dbReference>
<evidence type="ECO:0000256" key="1">
    <source>
        <dbReference type="ARBA" id="ARBA00022723"/>
    </source>
</evidence>
<keyword evidence="6" id="KW-1185">Reference proteome</keyword>
<dbReference type="InterPro" id="IPR035668">
    <property type="entry name" value="Amicyanin"/>
</dbReference>